<evidence type="ECO:0000256" key="2">
    <source>
        <dbReference type="ARBA" id="ARBA00022741"/>
    </source>
</evidence>
<dbReference type="InterPro" id="IPR019734">
    <property type="entry name" value="TPR_rpt"/>
</dbReference>
<evidence type="ECO:0000256" key="6">
    <source>
        <dbReference type="PROSITE-ProRule" id="PRU10141"/>
    </source>
</evidence>
<sequence length="1059" mass="113570">MDEPEPEPESSEGGEAGPAPPPAFDSPLERELVLDGLNARLFGSPRSELAPTIGRFSVLRKLGQGGMGTVYLGYDAELGRRAAIKVLRAGVEREDSGQARERMLREAKALARLSHPNVVPIYESGRHEDDLFIAMEFVEGETLGEWLTQARAREAILDVFIAAGRGLAAAHAAKLVHRDFKPDNVMIATDGQVKVMDFGLARRTGRATESTDSLDRARPWSSIELTQAGAIMGTPAYMAPEQLRGEATDARTDQFSFCVALWESLYGQRPFAGETLHSLTRAVLGGQLREPPRGGSVPAWLRAVLERGLATEPEERYPSMEALLAALSQRPQQRRRRALAVVAGMVAVAGLGFGAARALEPARALEAPVCTDMDAALREVWSEARSEAVGRAIVEAGTAAETGASYAEETRERVLAGLDDYAQGWTQARTEACLATARGVQSQALLDRRMGCLDGNLRELEVLVDALSEADGATVLRAVSIVDGLPPQARCADRSYLDAVDGAPTEPGQVEELEAIERALAELRVRFVAGKYEPEPAAALLPRAEALGYAPLITQVLVREGLIARRRADYETAQTKLEAAYRAALGAGLLEQAGYCATEMIDLLAEDRSELDGARDWLIHAEGLVDASAEVMLQVKLEGNRASLARIQGDYEAARGHLDAQLALLDGLSDGSSERTRAAVYTALGINHARLGETEAARRAFEDALAINERELGEHHPRVAADLDNLANSLRRAGDLDGALERYERALAIREGALGAAHPELAGTLTNMGLAYTERGEAAKARGLHERAAAIYRETFGSEHPRLAIALSNLSLTLVDLGELSLALEHQREALAIKRSVYGEDHPSVIYSLNSLGTILVHDGELAGAREAYASALAKAGATLGSEHVLNAVALNGLASVALREGDSVEAYDLGIRALVVAEQALGLEHPEVANIQSQLGRARMAQSRPGEALRYYDRSLELRAKAVDPDASVLQRCRIDRASALARLGRHEDAAAQLLEVRAQGVEDPLLVALVARIALSVARAQGDGVEAAELASAEAEAGLDVAERRDYALFIAEFGQD</sequence>
<feature type="repeat" description="TPR" evidence="5">
    <location>
        <begin position="678"/>
        <end position="711"/>
    </location>
</feature>
<keyword evidence="3 9" id="KW-0418">Kinase</keyword>
<organism evidence="9 10">
    <name type="scientific">Plesiocystis pacifica SIR-1</name>
    <dbReference type="NCBI Taxonomy" id="391625"/>
    <lineage>
        <taxon>Bacteria</taxon>
        <taxon>Pseudomonadati</taxon>
        <taxon>Myxococcota</taxon>
        <taxon>Polyangia</taxon>
        <taxon>Nannocystales</taxon>
        <taxon>Nannocystaceae</taxon>
        <taxon>Plesiocystis</taxon>
    </lineage>
</organism>
<dbReference type="InterPro" id="IPR011990">
    <property type="entry name" value="TPR-like_helical_dom_sf"/>
</dbReference>
<dbReference type="STRING" id="391625.PPSIR1_28108"/>
<feature type="compositionally biased region" description="Acidic residues" evidence="7">
    <location>
        <begin position="1"/>
        <end position="12"/>
    </location>
</feature>
<name>A6FZP4_9BACT</name>
<dbReference type="AlphaFoldDB" id="A6FZP4"/>
<dbReference type="PROSITE" id="PS50005">
    <property type="entry name" value="TPR"/>
    <property type="match status" value="1"/>
</dbReference>
<dbReference type="CDD" id="cd14014">
    <property type="entry name" value="STKc_PknB_like"/>
    <property type="match status" value="1"/>
</dbReference>
<dbReference type="eggNOG" id="COG0457">
    <property type="taxonomic scope" value="Bacteria"/>
</dbReference>
<keyword evidence="10" id="KW-1185">Reference proteome</keyword>
<dbReference type="SUPFAM" id="SSF48452">
    <property type="entry name" value="TPR-like"/>
    <property type="match status" value="4"/>
</dbReference>
<evidence type="ECO:0000256" key="3">
    <source>
        <dbReference type="ARBA" id="ARBA00022777"/>
    </source>
</evidence>
<reference evidence="9 10" key="1">
    <citation type="submission" date="2007-06" db="EMBL/GenBank/DDBJ databases">
        <authorList>
            <person name="Shimkets L."/>
            <person name="Ferriera S."/>
            <person name="Johnson J."/>
            <person name="Kravitz S."/>
            <person name="Beeson K."/>
            <person name="Sutton G."/>
            <person name="Rogers Y.-H."/>
            <person name="Friedman R."/>
            <person name="Frazier M."/>
            <person name="Venter J.C."/>
        </authorList>
    </citation>
    <scope>NUCLEOTIDE SEQUENCE [LARGE SCALE GENOMIC DNA]</scope>
    <source>
        <strain evidence="9 10">SIR-1</strain>
    </source>
</reference>
<keyword evidence="2 6" id="KW-0547">Nucleotide-binding</keyword>
<dbReference type="InterPro" id="IPR017441">
    <property type="entry name" value="Protein_kinase_ATP_BS"/>
</dbReference>
<protein>
    <submittedName>
        <fullName evidence="9">Serine/threonine kinase family protein</fullName>
    </submittedName>
</protein>
<dbReference type="SUPFAM" id="SSF56112">
    <property type="entry name" value="Protein kinase-like (PK-like)"/>
    <property type="match status" value="1"/>
</dbReference>
<feature type="region of interest" description="Disordered" evidence="7">
    <location>
        <begin position="1"/>
        <end position="27"/>
    </location>
</feature>
<dbReference type="Proteomes" id="UP000005801">
    <property type="component" value="Unassembled WGS sequence"/>
</dbReference>
<dbReference type="OrthoDB" id="9801841at2"/>
<keyword evidence="4 6" id="KW-0067">ATP-binding</keyword>
<evidence type="ECO:0000256" key="7">
    <source>
        <dbReference type="SAM" id="MobiDB-lite"/>
    </source>
</evidence>
<dbReference type="PANTHER" id="PTHR43289:SF6">
    <property type="entry name" value="SERINE_THREONINE-PROTEIN KINASE NEKL-3"/>
    <property type="match status" value="1"/>
</dbReference>
<dbReference type="Pfam" id="PF00069">
    <property type="entry name" value="Pkinase"/>
    <property type="match status" value="1"/>
</dbReference>
<evidence type="ECO:0000313" key="9">
    <source>
        <dbReference type="EMBL" id="EDM80850.1"/>
    </source>
</evidence>
<dbReference type="InterPro" id="IPR008271">
    <property type="entry name" value="Ser/Thr_kinase_AS"/>
</dbReference>
<dbReference type="PROSITE" id="PS50011">
    <property type="entry name" value="PROTEIN_KINASE_DOM"/>
    <property type="match status" value="1"/>
</dbReference>
<evidence type="ECO:0000259" key="8">
    <source>
        <dbReference type="PROSITE" id="PS50011"/>
    </source>
</evidence>
<evidence type="ECO:0000256" key="5">
    <source>
        <dbReference type="PROSITE-ProRule" id="PRU00339"/>
    </source>
</evidence>
<dbReference type="InterPro" id="IPR000719">
    <property type="entry name" value="Prot_kinase_dom"/>
</dbReference>
<dbReference type="PROSITE" id="PS00107">
    <property type="entry name" value="PROTEIN_KINASE_ATP"/>
    <property type="match status" value="1"/>
</dbReference>
<dbReference type="GO" id="GO:0005524">
    <property type="term" value="F:ATP binding"/>
    <property type="evidence" value="ECO:0007669"/>
    <property type="project" value="UniProtKB-UniRule"/>
</dbReference>
<keyword evidence="1" id="KW-0808">Transferase</keyword>
<dbReference type="SMART" id="SM00028">
    <property type="entry name" value="TPR"/>
    <property type="match status" value="8"/>
</dbReference>
<dbReference type="Gene3D" id="3.30.200.20">
    <property type="entry name" value="Phosphorylase Kinase, domain 1"/>
    <property type="match status" value="1"/>
</dbReference>
<dbReference type="RefSeq" id="WP_006969943.1">
    <property type="nucleotide sequence ID" value="NZ_ABCS01000007.1"/>
</dbReference>
<comment type="caution">
    <text evidence="9">The sequence shown here is derived from an EMBL/GenBank/DDBJ whole genome shotgun (WGS) entry which is preliminary data.</text>
</comment>
<accession>A6FZP4</accession>
<evidence type="ECO:0000313" key="10">
    <source>
        <dbReference type="Proteomes" id="UP000005801"/>
    </source>
</evidence>
<dbReference type="Pfam" id="PF13374">
    <property type="entry name" value="TPR_10"/>
    <property type="match status" value="1"/>
</dbReference>
<dbReference type="InterPro" id="IPR011009">
    <property type="entry name" value="Kinase-like_dom_sf"/>
</dbReference>
<dbReference type="PROSITE" id="PS00108">
    <property type="entry name" value="PROTEIN_KINASE_ST"/>
    <property type="match status" value="1"/>
</dbReference>
<dbReference type="Pfam" id="PF13424">
    <property type="entry name" value="TPR_12"/>
    <property type="match status" value="3"/>
</dbReference>
<keyword evidence="5" id="KW-0802">TPR repeat</keyword>
<evidence type="ECO:0000256" key="1">
    <source>
        <dbReference type="ARBA" id="ARBA00022679"/>
    </source>
</evidence>
<dbReference type="Gene3D" id="1.10.510.10">
    <property type="entry name" value="Transferase(Phosphotransferase) domain 1"/>
    <property type="match status" value="1"/>
</dbReference>
<dbReference type="PANTHER" id="PTHR43289">
    <property type="entry name" value="MITOGEN-ACTIVATED PROTEIN KINASE KINASE KINASE 20-RELATED"/>
    <property type="match status" value="1"/>
</dbReference>
<proteinExistence type="predicted"/>
<dbReference type="EMBL" id="ABCS01000007">
    <property type="protein sequence ID" value="EDM80850.1"/>
    <property type="molecule type" value="Genomic_DNA"/>
</dbReference>
<feature type="domain" description="Protein kinase" evidence="8">
    <location>
        <begin position="56"/>
        <end position="327"/>
    </location>
</feature>
<dbReference type="GO" id="GO:0004674">
    <property type="term" value="F:protein serine/threonine kinase activity"/>
    <property type="evidence" value="ECO:0007669"/>
    <property type="project" value="TreeGrafter"/>
</dbReference>
<dbReference type="eggNOG" id="COG0515">
    <property type="taxonomic scope" value="Bacteria"/>
</dbReference>
<dbReference type="Gene3D" id="1.25.40.10">
    <property type="entry name" value="Tetratricopeptide repeat domain"/>
    <property type="match status" value="2"/>
</dbReference>
<evidence type="ECO:0000256" key="4">
    <source>
        <dbReference type="ARBA" id="ARBA00022840"/>
    </source>
</evidence>
<gene>
    <name evidence="9" type="ORF">PPSIR1_28108</name>
</gene>
<feature type="binding site" evidence="6">
    <location>
        <position position="85"/>
    </location>
    <ligand>
        <name>ATP</name>
        <dbReference type="ChEBI" id="CHEBI:30616"/>
    </ligand>
</feature>